<dbReference type="GO" id="GO:0003677">
    <property type="term" value="F:DNA binding"/>
    <property type="evidence" value="ECO:0007669"/>
    <property type="project" value="InterPro"/>
</dbReference>
<dbReference type="OrthoDB" id="436422at2759"/>
<dbReference type="Proteomes" id="UP000570595">
    <property type="component" value="Unassembled WGS sequence"/>
</dbReference>
<dbReference type="InterPro" id="IPR003591">
    <property type="entry name" value="Leu-rich_rpt_typical-subtyp"/>
</dbReference>
<dbReference type="PROSITE" id="PS51450">
    <property type="entry name" value="LRR"/>
    <property type="match status" value="3"/>
</dbReference>
<dbReference type="EMBL" id="JABAHT010000420">
    <property type="protein sequence ID" value="KAF4656241.1"/>
    <property type="molecule type" value="Genomic_DNA"/>
</dbReference>
<evidence type="ECO:0000256" key="2">
    <source>
        <dbReference type="ARBA" id="ARBA00022614"/>
    </source>
</evidence>
<evidence type="ECO:0000313" key="5">
    <source>
        <dbReference type="EMBL" id="KAF4656241.1"/>
    </source>
</evidence>
<feature type="region of interest" description="Disordered" evidence="4">
    <location>
        <begin position="1"/>
        <end position="41"/>
    </location>
</feature>
<evidence type="ECO:0000256" key="3">
    <source>
        <dbReference type="ARBA" id="ARBA00022737"/>
    </source>
</evidence>
<name>A0A7J6LAM3_PEROL</name>
<dbReference type="Pfam" id="PF00560">
    <property type="entry name" value="LRR_1"/>
    <property type="match status" value="1"/>
</dbReference>
<gene>
    <name evidence="5" type="ORF">FOZ61_007114</name>
</gene>
<dbReference type="SUPFAM" id="SSF46950">
    <property type="entry name" value="Double-stranded DNA-binding domain"/>
    <property type="match status" value="1"/>
</dbReference>
<dbReference type="AlphaFoldDB" id="A0A7J6LAM3"/>
<feature type="region of interest" description="Disordered" evidence="4">
    <location>
        <begin position="163"/>
        <end position="188"/>
    </location>
</feature>
<sequence length="670" mass="74902">MDANEEASAVQNAAQMQSQQQQQQRQKEMQQQKEAMEERRRVAVRSMMEPEALERLNRIGLVKPEKQRAVESLIIQSAQSGRLQQRIDEGTLVELLEHVEKQSGGAGNIKFARRAFDDDDDSDIDLDNLELVLRYRGGLREVSGSILCGGVYPIHKMPIRGSPRAHAFSGPRRIAGNSRRSPSRRNRGGGVVTYYHEISEEWNSYRPVKPAQRLVASKKFAPSQRMQGGTANIQQVYDPEHLIVGASHSKTAKKLVDSDPVLHEIVVDAIRYAATQFHAPRGHTAQLKKEAGGNDDAGLAGYLDFSRLVCSYLHTLANESDPVHRELLNSSTVVVGNMGFCGNIPCFRYKLKMGLPEHYVDPYRHLTNVVPYICTAFHPRDSVDEPHSAVNNDSTVGTLQKTGRSKSAQLQAVVEGKCRQASQTKVLALRECALRSLPEDACNMEDLRTLDLAFNRLTTLPKEVDWHASLLKLNLSSNQLKEVPSSLVFLIKLQSLQLQDNKIEKVGGYAFPGSLVELNLSNNKLSHIGEEVFETLNALTDVDVSGNQLQTIPTKVLFRVASKTLTTVEAEHNKIIEIQWPDNGGDVQLDRLTHMDLSYNRLSTVPSELFTNTALVDLWLQGNNPDRLNKYTIKEIPGFSDYVDRRKRKIDKRIDSKAGSKLNLAMCGLE</sequence>
<dbReference type="Gene3D" id="1.10.8.140">
    <property type="entry name" value="PDCD5-like"/>
    <property type="match status" value="1"/>
</dbReference>
<dbReference type="SUPFAM" id="SSF52058">
    <property type="entry name" value="L domain-like"/>
    <property type="match status" value="1"/>
</dbReference>
<evidence type="ECO:0000256" key="1">
    <source>
        <dbReference type="ARBA" id="ARBA00010490"/>
    </source>
</evidence>
<dbReference type="InterPro" id="IPR032675">
    <property type="entry name" value="LRR_dom_sf"/>
</dbReference>
<dbReference type="InterPro" id="IPR002836">
    <property type="entry name" value="PDCD5-like"/>
</dbReference>
<protein>
    <submittedName>
        <fullName evidence="5">Uncharacterized protein</fullName>
    </submittedName>
</protein>
<feature type="compositionally biased region" description="Basic and acidic residues" evidence="4">
    <location>
        <begin position="25"/>
        <end position="41"/>
    </location>
</feature>
<reference evidence="5 6" key="1">
    <citation type="submission" date="2020-04" db="EMBL/GenBank/DDBJ databases">
        <title>Perkinsus olseni comparative genomics.</title>
        <authorList>
            <person name="Bogema D.R."/>
        </authorList>
    </citation>
    <scope>NUCLEOTIDE SEQUENCE [LARGE SCALE GENOMIC DNA]</scope>
    <source>
        <strain evidence="5">ATCC PRA-179</strain>
    </source>
</reference>
<comment type="similarity">
    <text evidence="1">Belongs to the PDCD5 family.</text>
</comment>
<dbReference type="SMART" id="SM00364">
    <property type="entry name" value="LRR_BAC"/>
    <property type="match status" value="5"/>
</dbReference>
<organism evidence="5 6">
    <name type="scientific">Perkinsus olseni</name>
    <name type="common">Perkinsus atlanticus</name>
    <dbReference type="NCBI Taxonomy" id="32597"/>
    <lineage>
        <taxon>Eukaryota</taxon>
        <taxon>Sar</taxon>
        <taxon>Alveolata</taxon>
        <taxon>Perkinsozoa</taxon>
        <taxon>Perkinsea</taxon>
        <taxon>Perkinsida</taxon>
        <taxon>Perkinsidae</taxon>
        <taxon>Perkinsus</taxon>
    </lineage>
</organism>
<dbReference type="Gene3D" id="3.80.10.10">
    <property type="entry name" value="Ribonuclease Inhibitor"/>
    <property type="match status" value="1"/>
</dbReference>
<keyword evidence="2" id="KW-0433">Leucine-rich repeat</keyword>
<accession>A0A7J6LAM3</accession>
<dbReference type="InterPro" id="IPR036883">
    <property type="entry name" value="PDCD5-like_sf"/>
</dbReference>
<evidence type="ECO:0000313" key="6">
    <source>
        <dbReference type="Proteomes" id="UP000570595"/>
    </source>
</evidence>
<keyword evidence="3" id="KW-0677">Repeat</keyword>
<dbReference type="PANTHER" id="PTHR45617">
    <property type="entry name" value="LEUCINE RICH REPEAT FAMILY PROTEIN"/>
    <property type="match status" value="1"/>
</dbReference>
<dbReference type="InterPro" id="IPR001611">
    <property type="entry name" value="Leu-rich_rpt"/>
</dbReference>
<dbReference type="Pfam" id="PF13855">
    <property type="entry name" value="LRR_8"/>
    <property type="match status" value="2"/>
</dbReference>
<feature type="compositionally biased region" description="Low complexity" evidence="4">
    <location>
        <begin position="13"/>
        <end position="24"/>
    </location>
</feature>
<dbReference type="Pfam" id="PF01984">
    <property type="entry name" value="dsDNA_bind"/>
    <property type="match status" value="1"/>
</dbReference>
<comment type="caution">
    <text evidence="5">The sequence shown here is derived from an EMBL/GenBank/DDBJ whole genome shotgun (WGS) entry which is preliminary data.</text>
</comment>
<dbReference type="PANTHER" id="PTHR45617:SF165">
    <property type="entry name" value="COMMON DPR-INTERACTING PROTEIN-RELATED"/>
    <property type="match status" value="1"/>
</dbReference>
<dbReference type="SMART" id="SM00369">
    <property type="entry name" value="LRR_TYP"/>
    <property type="match status" value="5"/>
</dbReference>
<proteinExistence type="inferred from homology"/>
<evidence type="ECO:0000256" key="4">
    <source>
        <dbReference type="SAM" id="MobiDB-lite"/>
    </source>
</evidence>